<dbReference type="EMBL" id="MLAK01001243">
    <property type="protein sequence ID" value="OHS95474.1"/>
    <property type="molecule type" value="Genomic_DNA"/>
</dbReference>
<dbReference type="Proteomes" id="UP000179807">
    <property type="component" value="Unassembled WGS sequence"/>
</dbReference>
<accession>A0A1J4J8F7</accession>
<evidence type="ECO:0000259" key="5">
    <source>
        <dbReference type="Pfam" id="PF06862"/>
    </source>
</evidence>
<keyword evidence="8" id="KW-1185">Reference proteome</keyword>
<dbReference type="InterPro" id="IPR053939">
    <property type="entry name" value="UTP25_C"/>
</dbReference>
<dbReference type="GeneID" id="94846730"/>
<comment type="subcellular location">
    <subcellularLocation>
        <location evidence="1">Nucleus</location>
        <location evidence="1">Nucleolus</location>
    </subcellularLocation>
</comment>
<dbReference type="VEuPathDB" id="TrichDB:TRFO_38426"/>
<comment type="similarity">
    <text evidence="2">Belongs to the UTP25 family.</text>
</comment>
<evidence type="ECO:0000313" key="7">
    <source>
        <dbReference type="EMBL" id="OHS95474.1"/>
    </source>
</evidence>
<name>A0A1J4J8F7_9EUKA</name>
<dbReference type="RefSeq" id="XP_068348611.1">
    <property type="nucleotide sequence ID" value="XM_068512026.1"/>
</dbReference>
<dbReference type="OrthoDB" id="10264378at2759"/>
<dbReference type="InterPro" id="IPR010678">
    <property type="entry name" value="UTP25"/>
</dbReference>
<evidence type="ECO:0000256" key="2">
    <source>
        <dbReference type="ARBA" id="ARBA00009223"/>
    </source>
</evidence>
<evidence type="ECO:0008006" key="9">
    <source>
        <dbReference type="Google" id="ProtNLM"/>
    </source>
</evidence>
<dbReference type="InterPro" id="IPR053940">
    <property type="entry name" value="UTP25_NTPase-like"/>
</dbReference>
<evidence type="ECO:0000313" key="8">
    <source>
        <dbReference type="Proteomes" id="UP000179807"/>
    </source>
</evidence>
<comment type="caution">
    <text evidence="7">The sequence shown here is derived from an EMBL/GenBank/DDBJ whole genome shotgun (WGS) entry which is preliminary data.</text>
</comment>
<dbReference type="GO" id="GO:0032040">
    <property type="term" value="C:small-subunit processome"/>
    <property type="evidence" value="ECO:0007669"/>
    <property type="project" value="TreeGrafter"/>
</dbReference>
<gene>
    <name evidence="7" type="ORF">TRFO_38426</name>
</gene>
<feature type="region of interest" description="Disordered" evidence="4">
    <location>
        <begin position="138"/>
        <end position="168"/>
    </location>
</feature>
<dbReference type="GO" id="GO:0000462">
    <property type="term" value="P:maturation of SSU-rRNA from tricistronic rRNA transcript (SSU-rRNA, 5.8S rRNA, LSU-rRNA)"/>
    <property type="evidence" value="ECO:0007669"/>
    <property type="project" value="TreeGrafter"/>
</dbReference>
<dbReference type="GO" id="GO:0034511">
    <property type="term" value="F:U3 snoRNA binding"/>
    <property type="evidence" value="ECO:0007669"/>
    <property type="project" value="InterPro"/>
</dbReference>
<dbReference type="Pfam" id="PF06862">
    <property type="entry name" value="Utp25_C"/>
    <property type="match status" value="1"/>
</dbReference>
<evidence type="ECO:0000256" key="1">
    <source>
        <dbReference type="ARBA" id="ARBA00004604"/>
    </source>
</evidence>
<dbReference type="PANTHER" id="PTHR12933">
    <property type="entry name" value="ORF PROTEIN-RELATED"/>
    <property type="match status" value="1"/>
</dbReference>
<evidence type="ECO:0000256" key="4">
    <source>
        <dbReference type="SAM" id="MobiDB-lite"/>
    </source>
</evidence>
<feature type="domain" description="UTP25 C-terminal" evidence="5">
    <location>
        <begin position="478"/>
        <end position="639"/>
    </location>
</feature>
<feature type="domain" description="UTP25 NTP hydrolase-like" evidence="6">
    <location>
        <begin position="209"/>
        <end position="460"/>
    </location>
</feature>
<protein>
    <recommendedName>
        <fullName evidence="9">U3 small nucleolar RNA-associated protein 25</fullName>
    </recommendedName>
</protein>
<sequence>MTIYIFKKFVGNDDHDWRIIFYKMKGKRRTQKKRSANDFLAMLSTVVVQAEDDQNEEKGDIDAAQKAKEDLEKPVDVTSDLETLKVEGSPISFNEWFNNTEHNFFADKPELKIYKSEFGLALSTSDIIPSNKIITKKTIKAEAPKPKPTKRKNSKKGKNSNTEKVPENTEEFIEITEESNTINLFKNLNGIHDNIEITKDSLAPSIFDYRDFMYVGKENARFRKIAALHVVNHIYRDFEAKENRPSPDFKDSNFTPSVILVLCPHKLQAYQFITDVIKCLPDKVTVKNEEGNEEEQQFQIENFDKLAEYTVDKISEHYLRTRAADWLETFGGNSDSDFKTGIRFFHNKVSLFQGIAKSQLVIASPLALSLFEEKNFLSSIEILVLDSIDVLTMQHSDRLAQIILQLNTLPKTVDQTDWSRLRPYCANNNHRKMRQNIGYGAILSPEIFNQYQKFENIRGQLIIRPLIYPRALQSGEFERTYKKMNSGSIDKIGEAIYKTFKEKLFPLIKQWRSEDENVAKRTIIYFVSSFRFFQARKMLEDDLVNYLELSDESTKQDSSNMKKAFRSDPNAVLLLTERHYFYFRPKLEAGRVIFMQPPSYPHFATELAGKCDATIYFTEFDELALERVAGSEFSPKVIANDLYTL</sequence>
<dbReference type="AlphaFoldDB" id="A0A1J4J8F7"/>
<dbReference type="PANTHER" id="PTHR12933:SF0">
    <property type="entry name" value="U3 SMALL NUCLEOLAR RNA-ASSOCIATED PROTEIN 25 HOMOLOG"/>
    <property type="match status" value="1"/>
</dbReference>
<reference evidence="7" key="1">
    <citation type="submission" date="2016-10" db="EMBL/GenBank/DDBJ databases">
        <authorList>
            <person name="Benchimol M."/>
            <person name="Almeida L.G."/>
            <person name="Vasconcelos A.T."/>
            <person name="Perreira-Neves A."/>
            <person name="Rosa I.A."/>
            <person name="Tasca T."/>
            <person name="Bogo M.R."/>
            <person name="de Souza W."/>
        </authorList>
    </citation>
    <scope>NUCLEOTIDE SEQUENCE [LARGE SCALE GENOMIC DNA]</scope>
    <source>
        <strain evidence="7">K</strain>
    </source>
</reference>
<evidence type="ECO:0000256" key="3">
    <source>
        <dbReference type="ARBA" id="ARBA00023242"/>
    </source>
</evidence>
<proteinExistence type="inferred from homology"/>
<dbReference type="GO" id="GO:0019843">
    <property type="term" value="F:rRNA binding"/>
    <property type="evidence" value="ECO:0007669"/>
    <property type="project" value="TreeGrafter"/>
</dbReference>
<keyword evidence="3" id="KW-0539">Nucleus</keyword>
<feature type="compositionally biased region" description="Basic residues" evidence="4">
    <location>
        <begin position="147"/>
        <end position="158"/>
    </location>
</feature>
<organism evidence="7 8">
    <name type="scientific">Tritrichomonas foetus</name>
    <dbReference type="NCBI Taxonomy" id="1144522"/>
    <lineage>
        <taxon>Eukaryota</taxon>
        <taxon>Metamonada</taxon>
        <taxon>Parabasalia</taxon>
        <taxon>Tritrichomonadida</taxon>
        <taxon>Tritrichomonadidae</taxon>
        <taxon>Tritrichomonas</taxon>
    </lineage>
</organism>
<dbReference type="Pfam" id="PF22916">
    <property type="entry name" value="UTP25_NTPase-like"/>
    <property type="match status" value="1"/>
</dbReference>
<evidence type="ECO:0000259" key="6">
    <source>
        <dbReference type="Pfam" id="PF22916"/>
    </source>
</evidence>